<reference evidence="1 2" key="1">
    <citation type="journal article" date="2019" name="bioRxiv">
        <title>Genomics, evolutionary history and diagnostics of the Alternaria alternata species group including apple and Asian pear pathotypes.</title>
        <authorList>
            <person name="Armitage A.D."/>
            <person name="Cockerton H.M."/>
            <person name="Sreenivasaprasad S."/>
            <person name="Woodhall J.W."/>
            <person name="Lane C.R."/>
            <person name="Harrison R.J."/>
            <person name="Clarkson J.P."/>
        </authorList>
    </citation>
    <scope>NUCLEOTIDE SEQUENCE [LARGE SCALE GENOMIC DNA]</scope>
    <source>
        <strain evidence="1 2">FERA 650</strain>
    </source>
</reference>
<organism evidence="1 2">
    <name type="scientific">Alternaria gaisen</name>
    <dbReference type="NCBI Taxonomy" id="167740"/>
    <lineage>
        <taxon>Eukaryota</taxon>
        <taxon>Fungi</taxon>
        <taxon>Dikarya</taxon>
        <taxon>Ascomycota</taxon>
        <taxon>Pezizomycotina</taxon>
        <taxon>Dothideomycetes</taxon>
        <taxon>Pleosporomycetidae</taxon>
        <taxon>Pleosporales</taxon>
        <taxon>Pleosporineae</taxon>
        <taxon>Pleosporaceae</taxon>
        <taxon>Alternaria</taxon>
        <taxon>Alternaria sect. Alternaria</taxon>
    </lineage>
</organism>
<accession>A0ACB6FR53</accession>
<sequence>MPSLKDLNCAIELSEGQQALQEFGTTYGDGFVETFVPVPSPPQTFSIHLTSNKFIAPGVAIFVYVDGVYQCNRNRQDLKLWKPSDSRSLVDFRVRQKEERQDDGSMVAREWAFDKLNIASADDAPDLCSPDVLQNIGCIEVVVLRCAGTRNAKSASTMNFDGAGDYPKHLYDVDDTSSPSNEKSMYDDRGPFFTPFDNGHGPPPPISSYHPPYVETPRSQEGSTSRSRRTAHSPNEIFPPAPITRRSGPRSIYSEAVSPRARTTNDLFLPGVQYGSGPIPRDGEIYNNQSSGVRATQPPAMHPMWLNNLLATAVKQGVEESRRMDVQSEHQTRYKIQKVDAETTSQPPGAWPESPFDIDPLPHRQSEPAASSSRNHQSAHGSQWDQSQAGWSDRKARSRADTRATWIETPVDETSSSSADGWTLRDKAASDSWDTGDTWPTDRVAEWETSSQKCKALAPNQRSHHSSVRRSSISPRSQERRSSKHDSQRRARSKSRTSHRRQNYETTTEDEEQIGGWDHIKRPSDSVVSLSSSDATIQPSLSRSRIHTPRQRSKSLSRRSKSTQREKQRKSSRHSHRTPTEETVHVRPAPVPLVDARLAPVVMNAPIPATSHHAQSEPPSMYADPPIPVMQLPEWASQVHDATRKPSIAASTLAHAPYASSLKNSVQSTKGKMQGGDRSSSSSSWGNDKNDGAVNMSWGKATKKDAGWGKKSDTGWYDKGSKDNDKKDWFSTDDDSFNGWAKEDDDETIKVANGWNTKETGWGTTAIPPIEKKDGKNGLADLKSALKSAFEDPSAPEAAWKNQSRGIPRDTAKPATQQATPTPFTTVAAQAPPPSKQPQRMSNKTLAQYRPNHSSSGPALLPTQQSERRSNTSLADFRPYHPSLSSPTPISAPQPHWQFPPPPSTSLPVNSVSSNSTYIAPELPRLTISQRTSTAKGIEHAVRPGRATQYGHAVGRPQYLDGLDKPYAVFRFKYRSVSVLRGMFGRAVDDERMISLANQMDKKEDDDEGDRDEEKVKAVYSQNELIARMMELERRLKHVDVGAVQSSSREPGRSSEREKRKKQRRVSAATEGAAAKKFTEQWVERHSRDPSVVAQSLQKEKARKQGKKNKGSGLGRREETQEMCGRNVDEGGVKWKLV</sequence>
<evidence type="ECO:0000313" key="2">
    <source>
        <dbReference type="Proteomes" id="UP000293547"/>
    </source>
</evidence>
<gene>
    <name evidence="1" type="ORF">AG0111_0g4784</name>
</gene>
<protein>
    <submittedName>
        <fullName evidence="1">Uncharacterized protein</fullName>
    </submittedName>
</protein>
<proteinExistence type="predicted"/>
<evidence type="ECO:0000313" key="1">
    <source>
        <dbReference type="EMBL" id="KAB2106888.1"/>
    </source>
</evidence>
<comment type="caution">
    <text evidence="1">The sequence shown here is derived from an EMBL/GenBank/DDBJ whole genome shotgun (WGS) entry which is preliminary data.</text>
</comment>
<dbReference type="Proteomes" id="UP000293547">
    <property type="component" value="Unassembled WGS sequence"/>
</dbReference>
<keyword evidence="2" id="KW-1185">Reference proteome</keyword>
<name>A0ACB6FR53_9PLEO</name>
<dbReference type="EMBL" id="PDWZ02000004">
    <property type="protein sequence ID" value="KAB2106888.1"/>
    <property type="molecule type" value="Genomic_DNA"/>
</dbReference>